<comment type="caution">
    <text evidence="2">The sequence shown here is derived from an EMBL/GenBank/DDBJ whole genome shotgun (WGS) entry which is preliminary data.</text>
</comment>
<name>K0TE33_THAOC</name>
<dbReference type="EMBL" id="AGNL01010805">
    <property type="protein sequence ID" value="EJK68822.1"/>
    <property type="molecule type" value="Genomic_DNA"/>
</dbReference>
<protein>
    <submittedName>
        <fullName evidence="2">Uncharacterized protein</fullName>
    </submittedName>
</protein>
<feature type="compositionally biased region" description="Acidic residues" evidence="1">
    <location>
        <begin position="120"/>
        <end position="130"/>
    </location>
</feature>
<feature type="compositionally biased region" description="Basic and acidic residues" evidence="1">
    <location>
        <begin position="131"/>
        <end position="142"/>
    </location>
</feature>
<reference evidence="2 3" key="1">
    <citation type="journal article" date="2012" name="Genome Biol.">
        <title>Genome and low-iron response of an oceanic diatom adapted to chronic iron limitation.</title>
        <authorList>
            <person name="Lommer M."/>
            <person name="Specht M."/>
            <person name="Roy A.S."/>
            <person name="Kraemer L."/>
            <person name="Andreson R."/>
            <person name="Gutowska M.A."/>
            <person name="Wolf J."/>
            <person name="Bergner S.V."/>
            <person name="Schilhabel M.B."/>
            <person name="Klostermeier U.C."/>
            <person name="Beiko R.G."/>
            <person name="Rosenstiel P."/>
            <person name="Hippler M."/>
            <person name="Laroche J."/>
        </authorList>
    </citation>
    <scope>NUCLEOTIDE SEQUENCE [LARGE SCALE GENOMIC DNA]</scope>
    <source>
        <strain evidence="2 3">CCMP1005</strain>
    </source>
</reference>
<evidence type="ECO:0000313" key="2">
    <source>
        <dbReference type="EMBL" id="EJK68822.1"/>
    </source>
</evidence>
<sequence>MARSGEIRNMSEEALKLIDEVHQSIGHTIGDDEKSDNHIRTAVFALTAEAIQQCRDSLSYSTLTSHNDYNYIGRSSEGHNLTKTQGLLKDEGGDNDGLPKVAEHHLGDDDSHVADRSDGDDAESIEEEEKDENKSSASREEDPTSTNPAQKTFHDAVPSPSKAKPTPVGGAEEEQRPAKKKTERNDWTVGKPKAAVVDLDIAQVRPSRLRRKPPGRGPDGPLASDSDEEYRPDSEGRQNASSSKSARQRQKKSSAKSAKPNNSGLSSGDSDKKKKATPSTQKSKKTPAARISKTSLQNYFGKAEVGDRKVKGEASKLVKSNSNTSSGAHEGWTQLFQSKKEQSSGKKRKIVPVESDSQRTKKKRKTSKVENQVRVRGRNSLANSGERPRGNSPGRYNPKVCEKLESQGLLKITRAPLDTVRRALRVHYGDNTAAADKVFEGIVAQRQYQSSAYSKNQDKRKATNGIHWDDCSATCEKRASFMKATLMNVGCALYGDHEFIDIEDEGCEVIISFKSVHGYSGVPAGDWQSIVIEKNSRDTIHGLDLYAEDSEIFKLVAFLPLSFPMQGLRIQRDISPRIEIFLILAISPKPAIQSPLNLAEMKSTCRKTQDQGSKVSFLGGGCKK</sequence>
<dbReference type="Proteomes" id="UP000266841">
    <property type="component" value="Unassembled WGS sequence"/>
</dbReference>
<feature type="compositionally biased region" description="Basic and acidic residues" evidence="1">
    <location>
        <begin position="304"/>
        <end position="316"/>
    </location>
</feature>
<feature type="compositionally biased region" description="Basic and acidic residues" evidence="1">
    <location>
        <begin position="101"/>
        <end position="119"/>
    </location>
</feature>
<gene>
    <name evidence="2" type="ORF">THAOC_09966</name>
</gene>
<feature type="compositionally biased region" description="Polar residues" evidence="1">
    <location>
        <begin position="318"/>
        <end position="327"/>
    </location>
</feature>
<organism evidence="2 3">
    <name type="scientific">Thalassiosira oceanica</name>
    <name type="common">Marine diatom</name>
    <dbReference type="NCBI Taxonomy" id="159749"/>
    <lineage>
        <taxon>Eukaryota</taxon>
        <taxon>Sar</taxon>
        <taxon>Stramenopiles</taxon>
        <taxon>Ochrophyta</taxon>
        <taxon>Bacillariophyta</taxon>
        <taxon>Coscinodiscophyceae</taxon>
        <taxon>Thalassiosirophycidae</taxon>
        <taxon>Thalassiosirales</taxon>
        <taxon>Thalassiosiraceae</taxon>
        <taxon>Thalassiosira</taxon>
    </lineage>
</organism>
<evidence type="ECO:0000313" key="3">
    <source>
        <dbReference type="Proteomes" id="UP000266841"/>
    </source>
</evidence>
<keyword evidence="3" id="KW-1185">Reference proteome</keyword>
<accession>K0TE33</accession>
<dbReference type="AlphaFoldDB" id="K0TE33"/>
<evidence type="ECO:0000256" key="1">
    <source>
        <dbReference type="SAM" id="MobiDB-lite"/>
    </source>
</evidence>
<feature type="region of interest" description="Disordered" evidence="1">
    <location>
        <begin position="84"/>
        <end position="399"/>
    </location>
</feature>
<proteinExistence type="predicted"/>
<feature type="compositionally biased region" description="Low complexity" evidence="1">
    <location>
        <begin position="255"/>
        <end position="268"/>
    </location>
</feature>